<evidence type="ECO:0000256" key="3">
    <source>
        <dbReference type="ARBA" id="ARBA00022676"/>
    </source>
</evidence>
<keyword evidence="6" id="KW-0735">Signal-anchor</keyword>
<dbReference type="EC" id="2.4.1.-" evidence="11"/>
<gene>
    <name evidence="13" type="ORF">BpHYR1_051157</name>
</gene>
<evidence type="ECO:0000256" key="9">
    <source>
        <dbReference type="ARBA" id="ARBA00023180"/>
    </source>
</evidence>
<feature type="domain" description="Fucosyltransferase C-terminal" evidence="12">
    <location>
        <begin position="186"/>
        <end position="334"/>
    </location>
</feature>
<evidence type="ECO:0000256" key="5">
    <source>
        <dbReference type="ARBA" id="ARBA00022692"/>
    </source>
</evidence>
<evidence type="ECO:0000256" key="10">
    <source>
        <dbReference type="ARBA" id="ARBA00060399"/>
    </source>
</evidence>
<evidence type="ECO:0000259" key="12">
    <source>
        <dbReference type="Pfam" id="PF00852"/>
    </source>
</evidence>
<dbReference type="EMBL" id="REGN01009078">
    <property type="protein sequence ID" value="RNA02007.1"/>
    <property type="molecule type" value="Genomic_DNA"/>
</dbReference>
<evidence type="ECO:0000313" key="14">
    <source>
        <dbReference type="Proteomes" id="UP000276133"/>
    </source>
</evidence>
<keyword evidence="3 11" id="KW-0328">Glycosyltransferase</keyword>
<evidence type="ECO:0000313" key="13">
    <source>
        <dbReference type="EMBL" id="RNA02007.1"/>
    </source>
</evidence>
<dbReference type="Proteomes" id="UP000276133">
    <property type="component" value="Unassembled WGS sequence"/>
</dbReference>
<evidence type="ECO:0000256" key="4">
    <source>
        <dbReference type="ARBA" id="ARBA00022679"/>
    </source>
</evidence>
<organism evidence="13 14">
    <name type="scientific">Brachionus plicatilis</name>
    <name type="common">Marine rotifer</name>
    <name type="synonym">Brachionus muelleri</name>
    <dbReference type="NCBI Taxonomy" id="10195"/>
    <lineage>
        <taxon>Eukaryota</taxon>
        <taxon>Metazoa</taxon>
        <taxon>Spiralia</taxon>
        <taxon>Gnathifera</taxon>
        <taxon>Rotifera</taxon>
        <taxon>Eurotatoria</taxon>
        <taxon>Monogononta</taxon>
        <taxon>Pseudotrocha</taxon>
        <taxon>Ploima</taxon>
        <taxon>Brachionidae</taxon>
        <taxon>Brachionus</taxon>
    </lineage>
</organism>
<comment type="similarity">
    <text evidence="2 11">Belongs to the glycosyltransferase 10 family.</text>
</comment>
<dbReference type="OrthoDB" id="427096at2759"/>
<dbReference type="STRING" id="10195.A0A3M7PS79"/>
<dbReference type="Pfam" id="PF00852">
    <property type="entry name" value="Glyco_transf_10"/>
    <property type="match status" value="1"/>
</dbReference>
<proteinExistence type="inferred from homology"/>
<keyword evidence="11" id="KW-0333">Golgi apparatus</keyword>
<reference evidence="13 14" key="1">
    <citation type="journal article" date="2018" name="Sci. Rep.">
        <title>Genomic signatures of local adaptation to the degree of environmental predictability in rotifers.</title>
        <authorList>
            <person name="Franch-Gras L."/>
            <person name="Hahn C."/>
            <person name="Garcia-Roger E.M."/>
            <person name="Carmona M.J."/>
            <person name="Serra M."/>
            <person name="Gomez A."/>
        </authorList>
    </citation>
    <scope>NUCLEOTIDE SEQUENCE [LARGE SCALE GENOMIC DNA]</scope>
    <source>
        <strain evidence="13">HYR1</strain>
    </source>
</reference>
<dbReference type="AlphaFoldDB" id="A0A3M7PS79"/>
<protein>
    <recommendedName>
        <fullName evidence="11">Fucosyltransferase</fullName>
        <ecNumber evidence="11">2.4.1.-</ecNumber>
    </recommendedName>
</protein>
<dbReference type="PANTHER" id="PTHR11929">
    <property type="entry name" value="ALPHA- 1,3 -FUCOSYLTRANSFERASE"/>
    <property type="match status" value="1"/>
</dbReference>
<comment type="pathway">
    <text evidence="1">Protein modification; protein glycosylation.</text>
</comment>
<dbReference type="GO" id="GO:0046920">
    <property type="term" value="F:alpha-(1-&gt;3)-fucosyltransferase activity"/>
    <property type="evidence" value="ECO:0007669"/>
    <property type="project" value="TreeGrafter"/>
</dbReference>
<dbReference type="FunFam" id="3.40.50.11660:FF:000002">
    <property type="entry name" value="Alpha-(1,3)-fucosyltransferase"/>
    <property type="match status" value="1"/>
</dbReference>
<keyword evidence="5 11" id="KW-0812">Transmembrane</keyword>
<keyword evidence="7" id="KW-1133">Transmembrane helix</keyword>
<dbReference type="Gene3D" id="3.40.50.11660">
    <property type="entry name" value="Glycosyl transferase family 10, C-terminal domain"/>
    <property type="match status" value="1"/>
</dbReference>
<dbReference type="GO" id="GO:0032580">
    <property type="term" value="C:Golgi cisterna membrane"/>
    <property type="evidence" value="ECO:0007669"/>
    <property type="project" value="UniProtKB-SubCell"/>
</dbReference>
<evidence type="ECO:0000256" key="7">
    <source>
        <dbReference type="ARBA" id="ARBA00022989"/>
    </source>
</evidence>
<accession>A0A3M7PS79</accession>
<comment type="subcellular location">
    <subcellularLocation>
        <location evidence="10">Endomembrane system</location>
        <topology evidence="10">Single-pass type II membrane protein</topology>
    </subcellularLocation>
    <subcellularLocation>
        <location evidence="11">Golgi apparatus</location>
        <location evidence="11">Golgi stack membrane</location>
        <topology evidence="11">Single-pass type II membrane protein</topology>
    </subcellularLocation>
</comment>
<comment type="caution">
    <text evidence="13">The sequence shown here is derived from an EMBL/GenBank/DDBJ whole genome shotgun (WGS) entry which is preliminary data.</text>
</comment>
<evidence type="ECO:0000256" key="1">
    <source>
        <dbReference type="ARBA" id="ARBA00004922"/>
    </source>
</evidence>
<dbReference type="SUPFAM" id="SSF53756">
    <property type="entry name" value="UDP-Glycosyltransferase/glycogen phosphorylase"/>
    <property type="match status" value="1"/>
</dbReference>
<evidence type="ECO:0000256" key="8">
    <source>
        <dbReference type="ARBA" id="ARBA00023136"/>
    </source>
</evidence>
<dbReference type="PANTHER" id="PTHR11929:SF194">
    <property type="entry name" value="ALPHA-(1,3)-FUCOSYLTRANSFERASE 10"/>
    <property type="match status" value="1"/>
</dbReference>
<dbReference type="InterPro" id="IPR001503">
    <property type="entry name" value="Glyco_trans_10"/>
</dbReference>
<keyword evidence="4 11" id="KW-0808">Transferase</keyword>
<name>A0A3M7PS79_BRAPC</name>
<dbReference type="InterPro" id="IPR055270">
    <property type="entry name" value="Glyco_tran_10_C"/>
</dbReference>
<dbReference type="UniPathway" id="UPA00378"/>
<evidence type="ECO:0000256" key="11">
    <source>
        <dbReference type="RuleBase" id="RU003832"/>
    </source>
</evidence>
<keyword evidence="14" id="KW-1185">Reference proteome</keyword>
<evidence type="ECO:0000256" key="2">
    <source>
        <dbReference type="ARBA" id="ARBA00008919"/>
    </source>
</evidence>
<keyword evidence="8" id="KW-0472">Membrane</keyword>
<dbReference type="InterPro" id="IPR038577">
    <property type="entry name" value="GT10-like_C_sf"/>
</dbReference>
<keyword evidence="9" id="KW-0325">Glycoprotein</keyword>
<sequence length="417" mass="48243">MTIYRHAIGLVYLFLNFNQSLNVSSPLGQNNIVDAKKQIANEFENKKKEIPESEIENETKRFYAIDGSGMGSVNKGLIKCSKNLEVEIIGMHKDYHKADFSYFLNSVPSRENINAFNKGNKTHYYMVFAMESEPHSGGGETWINADFKMWYNLESSFPEPATYFDLKLYLPDLLAKPKVEFENKEKNPLVWVLSNCAAYNGREKFISKLMKKINIDSYGFCLRNKDSHSSVRMQGNIELYSKYKFVIAIENSNCEDYVTEKLVHAVASGSIPIVAGKNNKPNYLKFLPKNSFINIYDYKSVDDLVKHLKKIESDKSEYEKYIWFRRNHNLTREKLDRLSLEEIVSLMKSVISYEDNRIFFDGLVSREKSENKLCKIAKYLKNTAPDEIQREIKEKRAARPNTQEVCLPHGNLGNDLN</sequence>
<evidence type="ECO:0000256" key="6">
    <source>
        <dbReference type="ARBA" id="ARBA00022968"/>
    </source>
</evidence>